<dbReference type="SUPFAM" id="SSF53448">
    <property type="entry name" value="Nucleotide-diphospho-sugar transferases"/>
    <property type="match status" value="1"/>
</dbReference>
<evidence type="ECO:0000313" key="13">
    <source>
        <dbReference type="Proteomes" id="UP000661077"/>
    </source>
</evidence>
<evidence type="ECO:0000259" key="11">
    <source>
        <dbReference type="Pfam" id="PF00483"/>
    </source>
</evidence>
<reference evidence="12 13" key="1">
    <citation type="journal article" date="2021" name="Int. J. Syst. Evol. Microbiol.">
        <title>Steroidobacter gossypii sp. nov., isolated from soil of cotton cropping field.</title>
        <authorList>
            <person name="Huang R."/>
            <person name="Yang S."/>
            <person name="Zhen C."/>
            <person name="Liu W."/>
        </authorList>
    </citation>
    <scope>NUCLEOTIDE SEQUENCE [LARGE SCALE GENOMIC DNA]</scope>
    <source>
        <strain evidence="12 13">S1-65</strain>
    </source>
</reference>
<gene>
    <name evidence="12" type="ORF">JM946_25155</name>
</gene>
<evidence type="ECO:0000256" key="10">
    <source>
        <dbReference type="ARBA" id="ARBA00049336"/>
    </source>
</evidence>
<keyword evidence="8" id="KW-0479">Metal-binding</keyword>
<dbReference type="InterPro" id="IPR029044">
    <property type="entry name" value="Nucleotide-diphossugar_trans"/>
</dbReference>
<evidence type="ECO:0000256" key="1">
    <source>
        <dbReference type="ARBA" id="ARBA00001946"/>
    </source>
</evidence>
<protein>
    <recommendedName>
        <fullName evidence="5">glucose-1-phosphate thymidylyltransferase</fullName>
        <ecNumber evidence="5">2.7.7.24</ecNumber>
    </recommendedName>
</protein>
<evidence type="ECO:0000256" key="7">
    <source>
        <dbReference type="ARBA" id="ARBA00022695"/>
    </source>
</evidence>
<keyword evidence="6" id="KW-0808">Transferase</keyword>
<accession>A0ABS1X481</accession>
<dbReference type="InterPro" id="IPR005835">
    <property type="entry name" value="NTP_transferase_dom"/>
</dbReference>
<keyword evidence="13" id="KW-1185">Reference proteome</keyword>
<dbReference type="EMBL" id="JAEVLS010000006">
    <property type="protein sequence ID" value="MBM0108033.1"/>
    <property type="molecule type" value="Genomic_DNA"/>
</dbReference>
<name>A0ABS1X481_9GAMM</name>
<dbReference type="InterPro" id="IPR005907">
    <property type="entry name" value="G1P_thy_trans_s"/>
</dbReference>
<comment type="caution">
    <text evidence="12">The sequence shown here is derived from an EMBL/GenBank/DDBJ whole genome shotgun (WGS) entry which is preliminary data.</text>
</comment>
<comment type="cofactor">
    <cofactor evidence="1">
        <name>Mg(2+)</name>
        <dbReference type="ChEBI" id="CHEBI:18420"/>
    </cofactor>
</comment>
<dbReference type="PANTHER" id="PTHR43532">
    <property type="entry name" value="GLUCOSE-1-PHOSPHATE THYMIDYLYLTRANSFERASE"/>
    <property type="match status" value="1"/>
</dbReference>
<evidence type="ECO:0000256" key="8">
    <source>
        <dbReference type="ARBA" id="ARBA00022723"/>
    </source>
</evidence>
<dbReference type="EC" id="2.7.7.24" evidence="5"/>
<evidence type="ECO:0000256" key="3">
    <source>
        <dbReference type="ARBA" id="ARBA00005125"/>
    </source>
</evidence>
<feature type="domain" description="Nucleotidyl transferase" evidence="11">
    <location>
        <begin position="5"/>
        <end position="239"/>
    </location>
</feature>
<keyword evidence="9" id="KW-0460">Magnesium</keyword>
<evidence type="ECO:0000256" key="2">
    <source>
        <dbReference type="ARBA" id="ARBA00004781"/>
    </source>
</evidence>
<sequence>MSMWGIVPAAGRGSRIQPLAFSKELLPVGSRTLHDTQRPCAVSEYLLERMIRGGADKICFVIGAGKSDILEYFGGQFGSADLAYVVQPQPAGLCDAVFRARALVARNDTVAIGLPDTIWFPDHGLAALPDDALSFLLFPVERPEQFDAVMLADDELHVTEIKVKQHDPGTHWIWGAFKMPGAVLHELHNLWQQRNQRDEYFGTLINAYLAGGGRALGIKAGEAYVDVGTLQGYRAAMLMLSESDAVESDASKAPSRESARVEVRT</sequence>
<proteinExistence type="inferred from homology"/>
<evidence type="ECO:0000256" key="9">
    <source>
        <dbReference type="ARBA" id="ARBA00022842"/>
    </source>
</evidence>
<dbReference type="PANTHER" id="PTHR43532:SF1">
    <property type="entry name" value="GLUCOSE-1-PHOSPHATE THYMIDYLYLTRANSFERASE 1"/>
    <property type="match status" value="1"/>
</dbReference>
<keyword evidence="7" id="KW-0548">Nucleotidyltransferase</keyword>
<comment type="pathway">
    <text evidence="2">Carbohydrate biosynthesis; dTDP-L-rhamnose biosynthesis.</text>
</comment>
<organism evidence="12 13">
    <name type="scientific">Steroidobacter gossypii</name>
    <dbReference type="NCBI Taxonomy" id="2805490"/>
    <lineage>
        <taxon>Bacteria</taxon>
        <taxon>Pseudomonadati</taxon>
        <taxon>Pseudomonadota</taxon>
        <taxon>Gammaproteobacteria</taxon>
        <taxon>Steroidobacterales</taxon>
        <taxon>Steroidobacteraceae</taxon>
        <taxon>Steroidobacter</taxon>
    </lineage>
</organism>
<dbReference type="Pfam" id="PF00483">
    <property type="entry name" value="NTP_transferase"/>
    <property type="match status" value="1"/>
</dbReference>
<evidence type="ECO:0000256" key="6">
    <source>
        <dbReference type="ARBA" id="ARBA00022679"/>
    </source>
</evidence>
<evidence type="ECO:0000256" key="5">
    <source>
        <dbReference type="ARBA" id="ARBA00012461"/>
    </source>
</evidence>
<evidence type="ECO:0000313" key="12">
    <source>
        <dbReference type="EMBL" id="MBM0108033.1"/>
    </source>
</evidence>
<evidence type="ECO:0000256" key="4">
    <source>
        <dbReference type="ARBA" id="ARBA00010480"/>
    </source>
</evidence>
<dbReference type="Gene3D" id="3.90.550.10">
    <property type="entry name" value="Spore Coat Polysaccharide Biosynthesis Protein SpsA, Chain A"/>
    <property type="match status" value="1"/>
</dbReference>
<dbReference type="Proteomes" id="UP000661077">
    <property type="component" value="Unassembled WGS sequence"/>
</dbReference>
<comment type="pathway">
    <text evidence="3">Bacterial outer membrane biogenesis; LPS O-antigen biosynthesis.</text>
</comment>
<comment type="similarity">
    <text evidence="4">Belongs to the glucose-1-phosphate thymidylyltransferase family.</text>
</comment>
<comment type="catalytic activity">
    <reaction evidence="10">
        <text>dTTP + alpha-D-glucose 1-phosphate + H(+) = dTDP-alpha-D-glucose + diphosphate</text>
        <dbReference type="Rhea" id="RHEA:15225"/>
        <dbReference type="ChEBI" id="CHEBI:15378"/>
        <dbReference type="ChEBI" id="CHEBI:33019"/>
        <dbReference type="ChEBI" id="CHEBI:37568"/>
        <dbReference type="ChEBI" id="CHEBI:57477"/>
        <dbReference type="ChEBI" id="CHEBI:58601"/>
        <dbReference type="EC" id="2.7.7.24"/>
    </reaction>
</comment>